<reference evidence="4 5" key="1">
    <citation type="submission" date="2019-09" db="EMBL/GenBank/DDBJ databases">
        <title>Genome sequence of Clostridium sp. EA1.</title>
        <authorList>
            <person name="Poehlein A."/>
            <person name="Bengelsdorf F.R."/>
            <person name="Daniel R."/>
        </authorList>
    </citation>
    <scope>NUCLEOTIDE SEQUENCE [LARGE SCALE GENOMIC DNA]</scope>
    <source>
        <strain evidence="4 5">EA1</strain>
    </source>
</reference>
<dbReference type="PANTHER" id="PTHR43479">
    <property type="entry name" value="ACREF/ENVCD OPERON REPRESSOR-RELATED"/>
    <property type="match status" value="1"/>
</dbReference>
<proteinExistence type="predicted"/>
<dbReference type="InterPro" id="IPR001647">
    <property type="entry name" value="HTH_TetR"/>
</dbReference>
<dbReference type="RefSeq" id="WP_156990668.1">
    <property type="nucleotide sequence ID" value="NZ_VWXL01000058.1"/>
</dbReference>
<feature type="DNA-binding region" description="H-T-H motif" evidence="2">
    <location>
        <begin position="32"/>
        <end position="51"/>
    </location>
</feature>
<dbReference type="PANTHER" id="PTHR43479:SF11">
    <property type="entry name" value="ACREF_ENVCD OPERON REPRESSOR-RELATED"/>
    <property type="match status" value="1"/>
</dbReference>
<dbReference type="SUPFAM" id="SSF46689">
    <property type="entry name" value="Homeodomain-like"/>
    <property type="match status" value="1"/>
</dbReference>
<dbReference type="OrthoDB" id="9814200at2"/>
<dbReference type="AlphaFoldDB" id="A0A6N8I1P4"/>
<dbReference type="Proteomes" id="UP000469440">
    <property type="component" value="Unassembled WGS sequence"/>
</dbReference>
<accession>A0A6N8I1P4</accession>
<dbReference type="EMBL" id="VWXL01000058">
    <property type="protein sequence ID" value="MVB11443.1"/>
    <property type="molecule type" value="Genomic_DNA"/>
</dbReference>
<dbReference type="PROSITE" id="PS50977">
    <property type="entry name" value="HTH_TETR_2"/>
    <property type="match status" value="1"/>
</dbReference>
<evidence type="ECO:0000313" key="4">
    <source>
        <dbReference type="EMBL" id="MVB11443.1"/>
    </source>
</evidence>
<name>A0A6N8I1P4_9FIRM</name>
<keyword evidence="5" id="KW-1185">Reference proteome</keyword>
<evidence type="ECO:0000256" key="1">
    <source>
        <dbReference type="ARBA" id="ARBA00023125"/>
    </source>
</evidence>
<evidence type="ECO:0000259" key="3">
    <source>
        <dbReference type="PROSITE" id="PS50977"/>
    </source>
</evidence>
<dbReference type="InterPro" id="IPR049149">
    <property type="entry name" value="TetR/AcrR_C"/>
</dbReference>
<keyword evidence="1 2" id="KW-0238">DNA-binding</keyword>
<protein>
    <submittedName>
        <fullName evidence="4">Bacterial regulatory proteins, tetR family</fullName>
    </submittedName>
</protein>
<evidence type="ECO:0000256" key="2">
    <source>
        <dbReference type="PROSITE-ProRule" id="PRU00335"/>
    </source>
</evidence>
<organism evidence="4 5">
    <name type="scientific">Caproicibacter fermentans</name>
    <dbReference type="NCBI Taxonomy" id="2576756"/>
    <lineage>
        <taxon>Bacteria</taxon>
        <taxon>Bacillati</taxon>
        <taxon>Bacillota</taxon>
        <taxon>Clostridia</taxon>
        <taxon>Eubacteriales</taxon>
        <taxon>Acutalibacteraceae</taxon>
        <taxon>Caproicibacter</taxon>
    </lineage>
</organism>
<dbReference type="GO" id="GO:0003677">
    <property type="term" value="F:DNA binding"/>
    <property type="evidence" value="ECO:0007669"/>
    <property type="project" value="UniProtKB-UniRule"/>
</dbReference>
<dbReference type="Pfam" id="PF21303">
    <property type="entry name" value="TetR_C_39"/>
    <property type="match status" value="1"/>
</dbReference>
<dbReference type="Gene3D" id="1.10.357.10">
    <property type="entry name" value="Tetracycline Repressor, domain 2"/>
    <property type="match status" value="1"/>
</dbReference>
<dbReference type="InterPro" id="IPR050624">
    <property type="entry name" value="HTH-type_Tx_Regulator"/>
</dbReference>
<evidence type="ECO:0000313" key="5">
    <source>
        <dbReference type="Proteomes" id="UP000469440"/>
    </source>
</evidence>
<dbReference type="InterPro" id="IPR009057">
    <property type="entry name" value="Homeodomain-like_sf"/>
</dbReference>
<dbReference type="Pfam" id="PF00440">
    <property type="entry name" value="TetR_N"/>
    <property type="match status" value="1"/>
</dbReference>
<sequence>MSRSNIHYIEKRDELARRVFDIFIKNGYENTTLSLIVKELRISKGALYHYFTTKEACADAAVALCSKDCYEKVVCQIDDNMSAESNFKSLILSCSTLFRDNEKSIENINTPSNAIFHQKLMAALVKSLAPLYAKVITQGIHEKIFDAEFPLETAQMILTLTNFYFDADMFGWKPEEMPVKLKAFEGFLTNALKAKPGLFSFLHNFE</sequence>
<comment type="caution">
    <text evidence="4">The sequence shown here is derived from an EMBL/GenBank/DDBJ whole genome shotgun (WGS) entry which is preliminary data.</text>
</comment>
<gene>
    <name evidence="4" type="ORF">CAFE_21580</name>
</gene>
<feature type="domain" description="HTH tetR-type" evidence="3">
    <location>
        <begin position="9"/>
        <end position="69"/>
    </location>
</feature>